<evidence type="ECO:0000256" key="10">
    <source>
        <dbReference type="SAM" id="Phobius"/>
    </source>
</evidence>
<feature type="transmembrane region" description="Helical" evidence="10">
    <location>
        <begin position="122"/>
        <end position="141"/>
    </location>
</feature>
<evidence type="ECO:0000256" key="4">
    <source>
        <dbReference type="ARBA" id="ARBA00022475"/>
    </source>
</evidence>
<keyword evidence="7" id="KW-0406">Ion transport</keyword>
<evidence type="ECO:0000256" key="9">
    <source>
        <dbReference type="ARBA" id="ARBA00031636"/>
    </source>
</evidence>
<feature type="transmembrane region" description="Helical" evidence="10">
    <location>
        <begin position="381"/>
        <end position="403"/>
    </location>
</feature>
<keyword evidence="4" id="KW-1003">Cell membrane</keyword>
<feature type="transmembrane region" description="Helical" evidence="10">
    <location>
        <begin position="249"/>
        <end position="268"/>
    </location>
</feature>
<accession>A0A0K1E747</accession>
<dbReference type="PATRIC" id="fig|52.7.peg.674"/>
<comment type="subcellular location">
    <subcellularLocation>
        <location evidence="1">Cell membrane</location>
        <topology evidence="1">Multi-pass membrane protein</topology>
    </subcellularLocation>
</comment>
<dbReference type="Proteomes" id="UP000067626">
    <property type="component" value="Chromosome"/>
</dbReference>
<evidence type="ECO:0000313" key="11">
    <source>
        <dbReference type="EMBL" id="AKT36512.1"/>
    </source>
</evidence>
<keyword evidence="3" id="KW-0050">Antiport</keyword>
<feature type="transmembrane region" description="Helical" evidence="10">
    <location>
        <begin position="75"/>
        <end position="98"/>
    </location>
</feature>
<dbReference type="STRING" id="52.CMC5_006280"/>
<evidence type="ECO:0000256" key="2">
    <source>
        <dbReference type="ARBA" id="ARBA00022448"/>
    </source>
</evidence>
<dbReference type="GO" id="GO:0015297">
    <property type="term" value="F:antiporter activity"/>
    <property type="evidence" value="ECO:0007669"/>
    <property type="project" value="UniProtKB-KW"/>
</dbReference>
<feature type="transmembrane region" description="Helical" evidence="10">
    <location>
        <begin position="45"/>
        <end position="63"/>
    </location>
</feature>
<dbReference type="CDD" id="cd13137">
    <property type="entry name" value="MATE_NorM_like"/>
    <property type="match status" value="1"/>
</dbReference>
<reference evidence="11 12" key="1">
    <citation type="submission" date="2015-07" db="EMBL/GenBank/DDBJ databases">
        <title>Genome analysis of myxobacterium Chondromyces crocatus Cm c5 reveals a high potential for natural compound synthesis and the genetic basis for the loss of fruiting body formation.</title>
        <authorList>
            <person name="Zaburannyi N."/>
            <person name="Bunk B."/>
            <person name="Maier J."/>
            <person name="Overmann J."/>
            <person name="Mueller R."/>
        </authorList>
    </citation>
    <scope>NUCLEOTIDE SEQUENCE [LARGE SCALE GENOMIC DNA]</scope>
    <source>
        <strain evidence="11 12">Cm c5</strain>
    </source>
</reference>
<feature type="transmembrane region" description="Helical" evidence="10">
    <location>
        <begin position="316"/>
        <end position="336"/>
    </location>
</feature>
<dbReference type="GO" id="GO:0006811">
    <property type="term" value="P:monoatomic ion transport"/>
    <property type="evidence" value="ECO:0007669"/>
    <property type="project" value="UniProtKB-KW"/>
</dbReference>
<dbReference type="GO" id="GO:0042910">
    <property type="term" value="F:xenobiotic transmembrane transporter activity"/>
    <property type="evidence" value="ECO:0007669"/>
    <property type="project" value="InterPro"/>
</dbReference>
<evidence type="ECO:0000256" key="6">
    <source>
        <dbReference type="ARBA" id="ARBA00022989"/>
    </source>
</evidence>
<organism evidence="11 12">
    <name type="scientific">Chondromyces crocatus</name>
    <dbReference type="NCBI Taxonomy" id="52"/>
    <lineage>
        <taxon>Bacteria</taxon>
        <taxon>Pseudomonadati</taxon>
        <taxon>Myxococcota</taxon>
        <taxon>Polyangia</taxon>
        <taxon>Polyangiales</taxon>
        <taxon>Polyangiaceae</taxon>
        <taxon>Chondromyces</taxon>
    </lineage>
</organism>
<dbReference type="EMBL" id="CP012159">
    <property type="protein sequence ID" value="AKT36512.1"/>
    <property type="molecule type" value="Genomic_DNA"/>
</dbReference>
<feature type="transmembrane region" description="Helical" evidence="10">
    <location>
        <begin position="153"/>
        <end position="175"/>
    </location>
</feature>
<sequence>MWALAWPAITHMFLLTLVFLVNRAMVGRHSTTALAATQICTTLTWSIISMCSATSAGTLAVVARSIGARDRAGAVAAVRASLVFAAALGVLVAGPLLWTKGAMLRLLFPQADAEVIAQADDYLQIVLPVLPLAFLEAVAASALQGAGDTRTPLLAASAGNVVNVILSALLIFGWFGLPEMGLRGAAVGTAATMAIEGLLLIAVLSARGSPLPLFRREGVEHRQRAFRDALNRVLRVSLPAFAERATYQAGYTGFVVMIGLLGAAAMAANQALVSIESVCFLSAEGFGIAAGALVAQKLGEGNPREAASAGRTSAGLAIVLLSAFGLVFALVPRALIQPFTQDEGIVALGASSLYIAAVAQPFMAFAMVIGTALRAAGATRAVFVVTLVSSLVVRLVVTWLLAIKLGYGLVGVWVGSTADWMVRSAMLGAIWARGRWREISV</sequence>
<name>A0A0K1E747_CHOCO</name>
<dbReference type="InterPro" id="IPR048279">
    <property type="entry name" value="MdtK-like"/>
</dbReference>
<dbReference type="NCBIfam" id="TIGR00797">
    <property type="entry name" value="matE"/>
    <property type="match status" value="1"/>
</dbReference>
<feature type="transmembrane region" description="Helical" evidence="10">
    <location>
        <begin position="274"/>
        <end position="295"/>
    </location>
</feature>
<dbReference type="InterPro" id="IPR002528">
    <property type="entry name" value="MATE_fam"/>
</dbReference>
<keyword evidence="2" id="KW-0813">Transport</keyword>
<evidence type="ECO:0000256" key="5">
    <source>
        <dbReference type="ARBA" id="ARBA00022692"/>
    </source>
</evidence>
<dbReference type="PANTHER" id="PTHR43298:SF2">
    <property type="entry name" value="FMN_FAD EXPORTER YEEO-RELATED"/>
    <property type="match status" value="1"/>
</dbReference>
<protein>
    <recommendedName>
        <fullName evidence="9">Multidrug-efflux transporter</fullName>
    </recommendedName>
</protein>
<dbReference type="InterPro" id="IPR050222">
    <property type="entry name" value="MATE_MdtK"/>
</dbReference>
<keyword evidence="5 10" id="KW-0812">Transmembrane</keyword>
<proteinExistence type="predicted"/>
<evidence type="ECO:0000313" key="12">
    <source>
        <dbReference type="Proteomes" id="UP000067626"/>
    </source>
</evidence>
<keyword evidence="8 10" id="KW-0472">Membrane</keyword>
<evidence type="ECO:0000256" key="1">
    <source>
        <dbReference type="ARBA" id="ARBA00004651"/>
    </source>
</evidence>
<dbReference type="PANTHER" id="PTHR43298">
    <property type="entry name" value="MULTIDRUG RESISTANCE PROTEIN NORM-RELATED"/>
    <property type="match status" value="1"/>
</dbReference>
<keyword evidence="12" id="KW-1185">Reference proteome</keyword>
<feature type="transmembrane region" description="Helical" evidence="10">
    <location>
        <begin position="348"/>
        <end position="369"/>
    </location>
</feature>
<evidence type="ECO:0000256" key="7">
    <source>
        <dbReference type="ARBA" id="ARBA00023065"/>
    </source>
</evidence>
<dbReference type="PIRSF" id="PIRSF006603">
    <property type="entry name" value="DinF"/>
    <property type="match status" value="1"/>
</dbReference>
<feature type="transmembrane region" description="Helical" evidence="10">
    <location>
        <begin position="187"/>
        <end position="206"/>
    </location>
</feature>
<evidence type="ECO:0000256" key="8">
    <source>
        <dbReference type="ARBA" id="ARBA00023136"/>
    </source>
</evidence>
<dbReference type="Pfam" id="PF01554">
    <property type="entry name" value="MatE"/>
    <property type="match status" value="2"/>
</dbReference>
<dbReference type="AlphaFoldDB" id="A0A0K1E747"/>
<evidence type="ECO:0000256" key="3">
    <source>
        <dbReference type="ARBA" id="ARBA00022449"/>
    </source>
</evidence>
<gene>
    <name evidence="11" type="ORF">CMC5_006280</name>
</gene>
<dbReference type="KEGG" id="ccro:CMC5_006280"/>
<keyword evidence="6 10" id="KW-1133">Transmembrane helix</keyword>
<dbReference type="GO" id="GO:0005886">
    <property type="term" value="C:plasma membrane"/>
    <property type="evidence" value="ECO:0007669"/>
    <property type="project" value="UniProtKB-SubCell"/>
</dbReference>